<comment type="caution">
    <text evidence="2">The sequence shown here is derived from an EMBL/GenBank/DDBJ whole genome shotgun (WGS) entry which is preliminary data.</text>
</comment>
<dbReference type="Pfam" id="PF13460">
    <property type="entry name" value="NAD_binding_10"/>
    <property type="match status" value="1"/>
</dbReference>
<dbReference type="EMBL" id="JAOAMV010000002">
    <property type="protein sequence ID" value="MCT2558544.1"/>
    <property type="molecule type" value="Genomic_DNA"/>
</dbReference>
<dbReference type="SUPFAM" id="SSF51735">
    <property type="entry name" value="NAD(P)-binding Rossmann-fold domains"/>
    <property type="match status" value="1"/>
</dbReference>
<feature type="domain" description="NAD(P)-binding" evidence="1">
    <location>
        <begin position="11"/>
        <end position="165"/>
    </location>
</feature>
<reference evidence="2" key="1">
    <citation type="submission" date="2022-09" db="EMBL/GenBank/DDBJ databases">
        <title>The genome sequence of Tsuneonella sp. YG55.</title>
        <authorList>
            <person name="Liu Y."/>
        </authorList>
    </citation>
    <scope>NUCLEOTIDE SEQUENCE</scope>
    <source>
        <strain evidence="2">YG55</strain>
    </source>
</reference>
<dbReference type="PANTHER" id="PTHR14097:SF7">
    <property type="entry name" value="OXIDOREDUCTASE HTATIP2"/>
    <property type="match status" value="1"/>
</dbReference>
<organism evidence="2 3">
    <name type="scientific">Tsuneonella litorea</name>
    <dbReference type="NCBI Taxonomy" id="2976475"/>
    <lineage>
        <taxon>Bacteria</taxon>
        <taxon>Pseudomonadati</taxon>
        <taxon>Pseudomonadota</taxon>
        <taxon>Alphaproteobacteria</taxon>
        <taxon>Sphingomonadales</taxon>
        <taxon>Erythrobacteraceae</taxon>
        <taxon>Tsuneonella</taxon>
    </lineage>
</organism>
<dbReference type="RefSeq" id="WP_259961377.1">
    <property type="nucleotide sequence ID" value="NZ_JAOAMV010000002.1"/>
</dbReference>
<evidence type="ECO:0000259" key="1">
    <source>
        <dbReference type="Pfam" id="PF13460"/>
    </source>
</evidence>
<gene>
    <name evidence="2" type="ORF">N0B51_06075</name>
</gene>
<sequence>MSDPLRIALVGATGLVGREVMGLAVGREDIRLVAVARREAPLPPGARMEMFVAEPDKWGEVFEAVRPAAVICALGTTWKKAGRDEASFRAVDHDLVLATAAAAKSHGAERFVVVSSAGADAMSKTFYLRTKGQVEAELGKLRFKRLDVLRPGLLRGKRSGDRRLLERVGIIASPLADLVLHGSRRAYRSIEAETVAKAAVALAMRKAAGRFVHDNDAILRAAASLSVPHPDA</sequence>
<proteinExistence type="predicted"/>
<dbReference type="InterPro" id="IPR036291">
    <property type="entry name" value="NAD(P)-bd_dom_sf"/>
</dbReference>
<dbReference type="Gene3D" id="3.40.50.720">
    <property type="entry name" value="NAD(P)-binding Rossmann-like Domain"/>
    <property type="match status" value="1"/>
</dbReference>
<dbReference type="InterPro" id="IPR016040">
    <property type="entry name" value="NAD(P)-bd_dom"/>
</dbReference>
<dbReference type="Proteomes" id="UP001142648">
    <property type="component" value="Unassembled WGS sequence"/>
</dbReference>
<dbReference type="PANTHER" id="PTHR14097">
    <property type="entry name" value="OXIDOREDUCTASE HTATIP2"/>
    <property type="match status" value="1"/>
</dbReference>
<protein>
    <submittedName>
        <fullName evidence="2">NAD(P)H-binding protein</fullName>
    </submittedName>
</protein>
<keyword evidence="3" id="KW-1185">Reference proteome</keyword>
<evidence type="ECO:0000313" key="2">
    <source>
        <dbReference type="EMBL" id="MCT2558544.1"/>
    </source>
</evidence>
<dbReference type="AlphaFoldDB" id="A0A9X3AKL4"/>
<name>A0A9X3AKL4_9SPHN</name>
<evidence type="ECO:0000313" key="3">
    <source>
        <dbReference type="Proteomes" id="UP001142648"/>
    </source>
</evidence>
<accession>A0A9X3AKL4</accession>